<protein>
    <submittedName>
        <fullName evidence="1">Carbon monoxide dehydrogenase</fullName>
    </submittedName>
</protein>
<dbReference type="InterPro" id="IPR023393">
    <property type="entry name" value="START-like_dom_sf"/>
</dbReference>
<proteinExistence type="predicted"/>
<dbReference type="RefSeq" id="WP_100668644.1">
    <property type="nucleotide sequence ID" value="NZ_CP024955.1"/>
</dbReference>
<dbReference type="PANTHER" id="PTHR38588:SF1">
    <property type="entry name" value="BLL0334 PROTEIN"/>
    <property type="match status" value="1"/>
</dbReference>
<keyword evidence="2" id="KW-1185">Reference proteome</keyword>
<reference evidence="2" key="1">
    <citation type="submission" date="2017-11" db="EMBL/GenBank/DDBJ databases">
        <title>Complete Genome Sequence of Kyrpidia sp. Strain EA-1, a thermophilic, hydrogen-oxidizing Bacterium, isolated from the Azores.</title>
        <authorList>
            <person name="Reiner J.E."/>
            <person name="Lapp C.J."/>
            <person name="Bunk B."/>
            <person name="Gescher J."/>
        </authorList>
    </citation>
    <scope>NUCLEOTIDE SEQUENCE [LARGE SCALE GENOMIC DNA]</scope>
    <source>
        <strain evidence="2">EA-1</strain>
    </source>
</reference>
<evidence type="ECO:0000313" key="1">
    <source>
        <dbReference type="EMBL" id="ATY85890.1"/>
    </source>
</evidence>
<dbReference type="SUPFAM" id="SSF55961">
    <property type="entry name" value="Bet v1-like"/>
    <property type="match status" value="1"/>
</dbReference>
<accession>A0A2K8NB94</accession>
<dbReference type="Gene3D" id="3.30.530.20">
    <property type="match status" value="1"/>
</dbReference>
<evidence type="ECO:0000313" key="2">
    <source>
        <dbReference type="Proteomes" id="UP000231932"/>
    </source>
</evidence>
<dbReference type="KEGG" id="kyr:CVV65_13940"/>
<dbReference type="Pfam" id="PF06240">
    <property type="entry name" value="COXG"/>
    <property type="match status" value="1"/>
</dbReference>
<dbReference type="Proteomes" id="UP000231932">
    <property type="component" value="Chromosome"/>
</dbReference>
<dbReference type="CDD" id="cd05018">
    <property type="entry name" value="CoxG"/>
    <property type="match status" value="1"/>
</dbReference>
<dbReference type="InterPro" id="IPR010419">
    <property type="entry name" value="CO_DH_gsu"/>
</dbReference>
<sequence length="164" mass="17580">MRTYGGEYTLELPREKVWEFMTDPHRVGPCIPDLLELKVESENRFNARVKVGVGPVRGKFDLTCELSVIEPGVVMALPIKGGGMGSGVEMNVEVRLTDVENGTLLKWQCDAVISGPIASLGGRLIDGEARKIIQKVFANFQKALLAAAAEAEAAVADAAAPEEG</sequence>
<gene>
    <name evidence="1" type="ORF">CVV65_13940</name>
</gene>
<name>A0A2K8NB94_9BACL</name>
<organism evidence="1 2">
    <name type="scientific">Kyrpidia spormannii</name>
    <dbReference type="NCBI Taxonomy" id="2055160"/>
    <lineage>
        <taxon>Bacteria</taxon>
        <taxon>Bacillati</taxon>
        <taxon>Bacillota</taxon>
        <taxon>Bacilli</taxon>
        <taxon>Bacillales</taxon>
        <taxon>Alicyclobacillaceae</taxon>
        <taxon>Kyrpidia</taxon>
    </lineage>
</organism>
<dbReference type="EMBL" id="CP024955">
    <property type="protein sequence ID" value="ATY85890.1"/>
    <property type="molecule type" value="Genomic_DNA"/>
</dbReference>
<dbReference type="AlphaFoldDB" id="A0A2K8NB94"/>
<dbReference type="OrthoDB" id="2374625at2"/>
<dbReference type="PANTHER" id="PTHR38588">
    <property type="entry name" value="BLL0334 PROTEIN"/>
    <property type="match status" value="1"/>
</dbReference>